<reference evidence="2 3" key="1">
    <citation type="journal article" date="2024" name="Commun. Biol.">
        <title>Comparative genomic analysis of thermophilic fungi reveals convergent evolutionary adaptations and gene losses.</title>
        <authorList>
            <person name="Steindorff A.S."/>
            <person name="Aguilar-Pontes M.V."/>
            <person name="Robinson A.J."/>
            <person name="Andreopoulos B."/>
            <person name="LaButti K."/>
            <person name="Kuo A."/>
            <person name="Mondo S."/>
            <person name="Riley R."/>
            <person name="Otillar R."/>
            <person name="Haridas S."/>
            <person name="Lipzen A."/>
            <person name="Grimwood J."/>
            <person name="Schmutz J."/>
            <person name="Clum A."/>
            <person name="Reid I.D."/>
            <person name="Moisan M.C."/>
            <person name="Butler G."/>
            <person name="Nguyen T.T.M."/>
            <person name="Dewar K."/>
            <person name="Conant G."/>
            <person name="Drula E."/>
            <person name="Henrissat B."/>
            <person name="Hansel C."/>
            <person name="Singer S."/>
            <person name="Hutchinson M.I."/>
            <person name="de Vries R.P."/>
            <person name="Natvig D.O."/>
            <person name="Powell A.J."/>
            <person name="Tsang A."/>
            <person name="Grigoriev I.V."/>
        </authorList>
    </citation>
    <scope>NUCLEOTIDE SEQUENCE [LARGE SCALE GENOMIC DNA]</scope>
    <source>
        <strain evidence="2 3">CBS 494.80</strain>
    </source>
</reference>
<organism evidence="2 3">
    <name type="scientific">Oculimacula yallundae</name>
    <dbReference type="NCBI Taxonomy" id="86028"/>
    <lineage>
        <taxon>Eukaryota</taxon>
        <taxon>Fungi</taxon>
        <taxon>Dikarya</taxon>
        <taxon>Ascomycota</taxon>
        <taxon>Pezizomycotina</taxon>
        <taxon>Leotiomycetes</taxon>
        <taxon>Helotiales</taxon>
        <taxon>Ploettnerulaceae</taxon>
        <taxon>Oculimacula</taxon>
    </lineage>
</organism>
<keyword evidence="1" id="KW-0732">Signal</keyword>
<name>A0ABR4BX61_9HELO</name>
<evidence type="ECO:0000313" key="3">
    <source>
        <dbReference type="Proteomes" id="UP001595075"/>
    </source>
</evidence>
<keyword evidence="3" id="KW-1185">Reference proteome</keyword>
<protein>
    <submittedName>
        <fullName evidence="2">Uncharacterized protein</fullName>
    </submittedName>
</protein>
<dbReference type="Proteomes" id="UP001595075">
    <property type="component" value="Unassembled WGS sequence"/>
</dbReference>
<comment type="caution">
    <text evidence="2">The sequence shown here is derived from an EMBL/GenBank/DDBJ whole genome shotgun (WGS) entry which is preliminary data.</text>
</comment>
<feature type="chain" id="PRO_5045084373" evidence="1">
    <location>
        <begin position="25"/>
        <end position="187"/>
    </location>
</feature>
<gene>
    <name evidence="2" type="ORF">VTL71DRAFT_6489</name>
</gene>
<evidence type="ECO:0000313" key="2">
    <source>
        <dbReference type="EMBL" id="KAL2062223.1"/>
    </source>
</evidence>
<evidence type="ECO:0000256" key="1">
    <source>
        <dbReference type="SAM" id="SignalP"/>
    </source>
</evidence>
<dbReference type="EMBL" id="JAZHXI010000017">
    <property type="protein sequence ID" value="KAL2062223.1"/>
    <property type="molecule type" value="Genomic_DNA"/>
</dbReference>
<sequence>MCTQAKTTFILVLSSFCFIALCLSALDSMASNISLQVKQSWQEIASEKRRQGKVEPHAASPENSSTIFWTQKHHPSQDDIPEIVGRTSNGSLTAAEVVATFSKRAAYAQKLVGEYLCSKESPTWHSDIPTSSWKLAMILHLREQRNLIDDSGIIRNLLILSHAVPLTLEILVPYQRPGNFNGVCGMI</sequence>
<accession>A0ABR4BX61</accession>
<proteinExistence type="predicted"/>
<feature type="signal peptide" evidence="1">
    <location>
        <begin position="1"/>
        <end position="24"/>
    </location>
</feature>